<accession>A0A345ZYT4</accession>
<dbReference type="EMBL" id="CP031417">
    <property type="protein sequence ID" value="AXK82081.1"/>
    <property type="molecule type" value="Genomic_DNA"/>
</dbReference>
<feature type="transmembrane region" description="Helical" evidence="3">
    <location>
        <begin position="41"/>
        <end position="60"/>
    </location>
</feature>
<evidence type="ECO:0000256" key="1">
    <source>
        <dbReference type="ARBA" id="ARBA00004196"/>
    </source>
</evidence>
<dbReference type="GO" id="GO:0055085">
    <property type="term" value="P:transmembrane transport"/>
    <property type="evidence" value="ECO:0007669"/>
    <property type="project" value="InterPro"/>
</dbReference>
<sequence>MSDKALKVVPQPEAKSAPESEADTSAQSGAAPRMDRKRLRMILLIVLPLIAVLAGIGIYLTGGRYISTDNAYVGAQKVLITPDIAGKIVRVAVREGQHVKPGDELFTLDQVPFSLALDQAKAKVDAARVDYEKAMTSLKSLRSMADLAQKSVELKQRDLDRKTKLVATQAGSAADVDTAAASLVTAQTIAQFTVQQRDTTLSQLLGDPELPLERFPEYVQAKAALADAQRNYDHTIVRAPISGTATQVDNIQIGRFVPAGTPILSVIDDQAPWVDANPKETDITYLRVGQKVTLDVDSFPDHTFTGHVVAVSPGTGAQFSILPPQNASGNWVKVVQRVPVRIAFDKDEAIRRLRAGMSVNVSIDTGHSRLPFGSAMAKDAQ</sequence>
<dbReference type="Gene3D" id="2.40.50.100">
    <property type="match status" value="1"/>
</dbReference>
<dbReference type="Pfam" id="PF25963">
    <property type="entry name" value="Beta-barrel_AAEA"/>
    <property type="match status" value="1"/>
</dbReference>
<dbReference type="OrthoDB" id="9811754at2"/>
<evidence type="ECO:0000259" key="5">
    <source>
        <dbReference type="Pfam" id="PF25963"/>
    </source>
</evidence>
<feature type="domain" description="p-hydroxybenzoic acid efflux pump subunit AaeA-like beta-barrel" evidence="5">
    <location>
        <begin position="278"/>
        <end position="363"/>
    </location>
</feature>
<dbReference type="Pfam" id="PF25917">
    <property type="entry name" value="BSH_RND"/>
    <property type="match status" value="1"/>
</dbReference>
<dbReference type="GO" id="GO:0030313">
    <property type="term" value="C:cell envelope"/>
    <property type="evidence" value="ECO:0007669"/>
    <property type="project" value="UniProtKB-SubCell"/>
</dbReference>
<keyword evidence="3" id="KW-0472">Membrane</keyword>
<gene>
    <name evidence="6" type="ORF">DW352_17055</name>
</gene>
<name>A0A345ZYT4_9HYPH</name>
<evidence type="ECO:0000313" key="6">
    <source>
        <dbReference type="EMBL" id="AXK82081.1"/>
    </source>
</evidence>
<evidence type="ECO:0000259" key="4">
    <source>
        <dbReference type="Pfam" id="PF25917"/>
    </source>
</evidence>
<evidence type="ECO:0000313" key="7">
    <source>
        <dbReference type="Proteomes" id="UP000254889"/>
    </source>
</evidence>
<dbReference type="RefSeq" id="WP_115692460.1">
    <property type="nucleotide sequence ID" value="NZ_CP031417.1"/>
</dbReference>
<feature type="region of interest" description="Disordered" evidence="2">
    <location>
        <begin position="1"/>
        <end position="32"/>
    </location>
</feature>
<organism evidence="6 7">
    <name type="scientific">Pseudolabrys taiwanensis</name>
    <dbReference type="NCBI Taxonomy" id="331696"/>
    <lineage>
        <taxon>Bacteria</taxon>
        <taxon>Pseudomonadati</taxon>
        <taxon>Pseudomonadota</taxon>
        <taxon>Alphaproteobacteria</taxon>
        <taxon>Hyphomicrobiales</taxon>
        <taxon>Xanthobacteraceae</taxon>
        <taxon>Pseudolabrys</taxon>
    </lineage>
</organism>
<proteinExistence type="predicted"/>
<dbReference type="KEGG" id="ptaw:DW352_17055"/>
<keyword evidence="3" id="KW-1133">Transmembrane helix</keyword>
<keyword evidence="7" id="KW-1185">Reference proteome</keyword>
<dbReference type="AlphaFoldDB" id="A0A345ZYT4"/>
<dbReference type="InterPro" id="IPR058625">
    <property type="entry name" value="MdtA-like_BSH"/>
</dbReference>
<dbReference type="PANTHER" id="PTHR30386:SF19">
    <property type="entry name" value="MULTIDRUG EXPORT PROTEIN EMRA-RELATED"/>
    <property type="match status" value="1"/>
</dbReference>
<reference evidence="6 7" key="1">
    <citation type="submission" date="2018-07" db="EMBL/GenBank/DDBJ databases">
        <authorList>
            <person name="Quirk P.G."/>
            <person name="Krulwich T.A."/>
        </authorList>
    </citation>
    <scope>NUCLEOTIDE SEQUENCE [LARGE SCALE GENOMIC DNA]</scope>
    <source>
        <strain evidence="6 7">CC-BB4</strain>
    </source>
</reference>
<comment type="subcellular location">
    <subcellularLocation>
        <location evidence="1">Cell envelope</location>
    </subcellularLocation>
</comment>
<evidence type="ECO:0000256" key="2">
    <source>
        <dbReference type="SAM" id="MobiDB-lite"/>
    </source>
</evidence>
<dbReference type="Gene3D" id="2.40.30.170">
    <property type="match status" value="1"/>
</dbReference>
<dbReference type="Proteomes" id="UP000254889">
    <property type="component" value="Chromosome"/>
</dbReference>
<dbReference type="InterPro" id="IPR058634">
    <property type="entry name" value="AaeA-lik-b-barrel"/>
</dbReference>
<protein>
    <submittedName>
        <fullName evidence="6">HlyD family secretion protein</fullName>
    </submittedName>
</protein>
<evidence type="ECO:0000256" key="3">
    <source>
        <dbReference type="SAM" id="Phobius"/>
    </source>
</evidence>
<dbReference type="InterPro" id="IPR050739">
    <property type="entry name" value="MFP"/>
</dbReference>
<feature type="domain" description="Multidrug resistance protein MdtA-like barrel-sandwich hybrid" evidence="4">
    <location>
        <begin position="77"/>
        <end position="265"/>
    </location>
</feature>
<dbReference type="PANTHER" id="PTHR30386">
    <property type="entry name" value="MEMBRANE FUSION SUBUNIT OF EMRAB-TOLC MULTIDRUG EFFLUX PUMP"/>
    <property type="match status" value="1"/>
</dbReference>
<dbReference type="SUPFAM" id="SSF111369">
    <property type="entry name" value="HlyD-like secretion proteins"/>
    <property type="match status" value="1"/>
</dbReference>
<keyword evidence="3" id="KW-0812">Transmembrane</keyword>